<dbReference type="Proteomes" id="UP000036097">
    <property type="component" value="Unassembled WGS sequence"/>
</dbReference>
<keyword evidence="1" id="KW-0472">Membrane</keyword>
<protein>
    <submittedName>
        <fullName evidence="2">Uncharacterized protein</fullName>
    </submittedName>
</protein>
<keyword evidence="1" id="KW-1133">Transmembrane helix</keyword>
<dbReference type="EMBL" id="LDOT01000020">
    <property type="protein sequence ID" value="KLV04841.1"/>
    <property type="molecule type" value="Genomic_DNA"/>
</dbReference>
<name>A0A0J1GYX4_9GAMM</name>
<dbReference type="AlphaFoldDB" id="A0A0J1GYX4"/>
<comment type="caution">
    <text evidence="2">The sequence shown here is derived from an EMBL/GenBank/DDBJ whole genome shotgun (WGS) entry which is preliminary data.</text>
</comment>
<evidence type="ECO:0000313" key="3">
    <source>
        <dbReference type="Proteomes" id="UP000036097"/>
    </source>
</evidence>
<evidence type="ECO:0000256" key="1">
    <source>
        <dbReference type="SAM" id="Phobius"/>
    </source>
</evidence>
<proteinExistence type="predicted"/>
<gene>
    <name evidence="2" type="ORF">ABT56_14105</name>
</gene>
<accession>A0A0J1GYX4</accession>
<organism evidence="2 3">
    <name type="scientific">Photobacterium aquae</name>
    <dbReference type="NCBI Taxonomy" id="1195763"/>
    <lineage>
        <taxon>Bacteria</taxon>
        <taxon>Pseudomonadati</taxon>
        <taxon>Pseudomonadota</taxon>
        <taxon>Gammaproteobacteria</taxon>
        <taxon>Vibrionales</taxon>
        <taxon>Vibrionaceae</taxon>
        <taxon>Photobacterium</taxon>
    </lineage>
</organism>
<reference evidence="2 3" key="1">
    <citation type="submission" date="2015-05" db="EMBL/GenBank/DDBJ databases">
        <title>Photobacterium galathea sp. nov.</title>
        <authorList>
            <person name="Machado H."/>
            <person name="Gram L."/>
        </authorList>
    </citation>
    <scope>NUCLEOTIDE SEQUENCE [LARGE SCALE GENOMIC DNA]</scope>
    <source>
        <strain evidence="2 3">CGMCC 1.12159</strain>
    </source>
</reference>
<keyword evidence="1" id="KW-0812">Transmembrane</keyword>
<evidence type="ECO:0000313" key="2">
    <source>
        <dbReference type="EMBL" id="KLV04841.1"/>
    </source>
</evidence>
<sequence>MPTIEKRLMFKTNRPFQFLLSILCLAAVTAIGVLTHNYTVTAGYGFGVASWLTIIMIWVTLTGVVMMNKPLHSYLDRTLSPAYAIFLPGLVIYTLTHAASYMLTA</sequence>
<feature type="transmembrane region" description="Helical" evidence="1">
    <location>
        <begin position="82"/>
        <end position="103"/>
    </location>
</feature>
<keyword evidence="3" id="KW-1185">Reference proteome</keyword>
<feature type="transmembrane region" description="Helical" evidence="1">
    <location>
        <begin position="42"/>
        <end position="61"/>
    </location>
</feature>
<dbReference type="PATRIC" id="fig|1195763.3.peg.2989"/>